<keyword evidence="2 7" id="KW-0813">Transport</keyword>
<dbReference type="PANTHER" id="PTHR43744">
    <property type="entry name" value="ABC TRANSPORTER PERMEASE PROTEIN MG189-RELATED-RELATED"/>
    <property type="match status" value="1"/>
</dbReference>
<dbReference type="EMBL" id="CP141614">
    <property type="protein sequence ID" value="WRP13864.1"/>
    <property type="molecule type" value="Genomic_DNA"/>
</dbReference>
<dbReference type="InterPro" id="IPR000515">
    <property type="entry name" value="MetI-like"/>
</dbReference>
<dbReference type="PANTHER" id="PTHR43744:SF8">
    <property type="entry name" value="SN-GLYCEROL-3-PHOSPHATE TRANSPORT SYSTEM PERMEASE PROTEIN UGPE"/>
    <property type="match status" value="1"/>
</dbReference>
<evidence type="ECO:0000313" key="9">
    <source>
        <dbReference type="EMBL" id="WRP13864.1"/>
    </source>
</evidence>
<feature type="transmembrane region" description="Helical" evidence="7">
    <location>
        <begin position="41"/>
        <end position="65"/>
    </location>
</feature>
<dbReference type="Gene3D" id="1.10.3720.10">
    <property type="entry name" value="MetI-like"/>
    <property type="match status" value="1"/>
</dbReference>
<feature type="domain" description="ABC transmembrane type-1" evidence="8">
    <location>
        <begin position="42"/>
        <end position="245"/>
    </location>
</feature>
<dbReference type="SUPFAM" id="SSF161098">
    <property type="entry name" value="MetI-like"/>
    <property type="match status" value="1"/>
</dbReference>
<evidence type="ECO:0000256" key="2">
    <source>
        <dbReference type="ARBA" id="ARBA00022448"/>
    </source>
</evidence>
<accession>A0ABZ1BMA9</accession>
<name>A0ABZ1BMA9_9FIRM</name>
<feature type="transmembrane region" description="Helical" evidence="7">
    <location>
        <begin position="224"/>
        <end position="244"/>
    </location>
</feature>
<protein>
    <submittedName>
        <fullName evidence="9">Carbohydrate ABC transporter permease</fullName>
    </submittedName>
</protein>
<evidence type="ECO:0000256" key="4">
    <source>
        <dbReference type="ARBA" id="ARBA00022692"/>
    </source>
</evidence>
<dbReference type="Pfam" id="PF00528">
    <property type="entry name" value="BPD_transp_1"/>
    <property type="match status" value="1"/>
</dbReference>
<keyword evidence="5 7" id="KW-1133">Transmembrane helix</keyword>
<keyword evidence="10" id="KW-1185">Reference proteome</keyword>
<dbReference type="Proteomes" id="UP001333102">
    <property type="component" value="Chromosome"/>
</dbReference>
<dbReference type="RefSeq" id="WP_324668123.1">
    <property type="nucleotide sequence ID" value="NZ_CP141614.1"/>
</dbReference>
<evidence type="ECO:0000256" key="5">
    <source>
        <dbReference type="ARBA" id="ARBA00022989"/>
    </source>
</evidence>
<evidence type="ECO:0000256" key="1">
    <source>
        <dbReference type="ARBA" id="ARBA00004651"/>
    </source>
</evidence>
<evidence type="ECO:0000256" key="7">
    <source>
        <dbReference type="RuleBase" id="RU363032"/>
    </source>
</evidence>
<reference evidence="10" key="1">
    <citation type="submission" date="2023-12" db="EMBL/GenBank/DDBJ databases">
        <title>Novel isolates from deep terrestrial aquifers shed light on the physiology and ecology of the class Limnochordia.</title>
        <authorList>
            <person name="Karnachuk O.V."/>
            <person name="Lukina A.P."/>
            <person name="Avakyan M.R."/>
            <person name="Kadnikov V."/>
            <person name="Begmatov S."/>
            <person name="Beletsky A.V."/>
            <person name="Mardanov A.V."/>
            <person name="Ravin N.V."/>
        </authorList>
    </citation>
    <scope>NUCLEOTIDE SEQUENCE [LARGE SCALE GENOMIC DNA]</scope>
    <source>
        <strain evidence="10">LN</strain>
    </source>
</reference>
<feature type="transmembrane region" description="Helical" evidence="7">
    <location>
        <begin position="77"/>
        <end position="101"/>
    </location>
</feature>
<proteinExistence type="inferred from homology"/>
<evidence type="ECO:0000256" key="6">
    <source>
        <dbReference type="ARBA" id="ARBA00023136"/>
    </source>
</evidence>
<keyword evidence="3" id="KW-1003">Cell membrane</keyword>
<dbReference type="InterPro" id="IPR035906">
    <property type="entry name" value="MetI-like_sf"/>
</dbReference>
<dbReference type="CDD" id="cd06261">
    <property type="entry name" value="TM_PBP2"/>
    <property type="match status" value="1"/>
</dbReference>
<evidence type="ECO:0000313" key="10">
    <source>
        <dbReference type="Proteomes" id="UP001333102"/>
    </source>
</evidence>
<gene>
    <name evidence="9" type="ORF">VLY81_10525</name>
</gene>
<keyword evidence="6 7" id="KW-0472">Membrane</keyword>
<evidence type="ECO:0000259" key="8">
    <source>
        <dbReference type="PROSITE" id="PS50928"/>
    </source>
</evidence>
<organism evidence="9 10">
    <name type="scientific">Geochorda subterranea</name>
    <dbReference type="NCBI Taxonomy" id="3109564"/>
    <lineage>
        <taxon>Bacteria</taxon>
        <taxon>Bacillati</taxon>
        <taxon>Bacillota</taxon>
        <taxon>Limnochordia</taxon>
        <taxon>Limnochordales</taxon>
        <taxon>Geochordaceae</taxon>
        <taxon>Geochorda</taxon>
    </lineage>
</organism>
<comment type="similarity">
    <text evidence="7">Belongs to the binding-protein-dependent transport system permease family.</text>
</comment>
<dbReference type="PROSITE" id="PS50928">
    <property type="entry name" value="ABC_TM1"/>
    <property type="match status" value="1"/>
</dbReference>
<keyword evidence="4 7" id="KW-0812">Transmembrane</keyword>
<comment type="subcellular location">
    <subcellularLocation>
        <location evidence="1 7">Cell membrane</location>
        <topology evidence="1 7">Multi-pass membrane protein</topology>
    </subcellularLocation>
</comment>
<evidence type="ECO:0000256" key="3">
    <source>
        <dbReference type="ARBA" id="ARBA00022475"/>
    </source>
</evidence>
<sequence>MLLSAFKPNEELFAYPPVWVPTKPTLEHFVNAFRYTQFDRYFFNSGVVSTTATLLNLFFCSLAGYAFARLDFPGKSVLFFAILGTMMIPVYVTLIPLFILVKMFPLVGGNDILGQGGTGLIDTYGGLLVPHVITIFGVFLTRQFFSGIPRELGDAARVDGAGEFDIYLRIYLPLSRPVMGTLAIFVFTSVWDDFLWPLVVTNSDRMRTVQLGLQIFQSQFRVEWGPLMAATLVVTLPVLLVFILNQRHFVRGIVATGLKG</sequence>
<feature type="transmembrane region" description="Helical" evidence="7">
    <location>
        <begin position="121"/>
        <end position="140"/>
    </location>
</feature>